<organism evidence="2">
    <name type="scientific">Podoviridae sp. ct5O42</name>
    <dbReference type="NCBI Taxonomy" id="2826084"/>
    <lineage>
        <taxon>Viruses</taxon>
        <taxon>Duplodnaviria</taxon>
        <taxon>Heunggongvirae</taxon>
        <taxon>Uroviricota</taxon>
        <taxon>Caudoviricetes</taxon>
    </lineage>
</organism>
<dbReference type="EMBL" id="BK014723">
    <property type="protein sequence ID" value="DAD55377.1"/>
    <property type="molecule type" value="Genomic_DNA"/>
</dbReference>
<protein>
    <submittedName>
        <fullName evidence="2">Uncharacterized protein</fullName>
    </submittedName>
</protein>
<feature type="compositionally biased region" description="Basic and acidic residues" evidence="1">
    <location>
        <begin position="92"/>
        <end position="102"/>
    </location>
</feature>
<reference evidence="2" key="1">
    <citation type="journal article" date="2021" name="Proc. Natl. Acad. Sci. U.S.A.">
        <title>A Catalog of Tens of Thousands of Viruses from Human Metagenomes Reveals Hidden Associations with Chronic Diseases.</title>
        <authorList>
            <person name="Tisza M.J."/>
            <person name="Buck C.B."/>
        </authorList>
    </citation>
    <scope>NUCLEOTIDE SEQUENCE</scope>
    <source>
        <strain evidence="2">Ct5O42</strain>
    </source>
</reference>
<evidence type="ECO:0000313" key="2">
    <source>
        <dbReference type="EMBL" id="DAD55377.1"/>
    </source>
</evidence>
<accession>A0A8D9UGY3</accession>
<sequence>MNMKELFGIREMLCDELSEYAGKQEMGTGELDVIHKLTASIKNIDKIAMFESGGYSRDDGYSREDGYSRGGDWDASIRGTYGRGSSYRRKRDSMGRYSRDDVYSRDGHAKDVIERMMQDTDDPNVKEALRQCMHVVEKG</sequence>
<feature type="region of interest" description="Disordered" evidence="1">
    <location>
        <begin position="82"/>
        <end position="102"/>
    </location>
</feature>
<proteinExistence type="predicted"/>
<evidence type="ECO:0000256" key="1">
    <source>
        <dbReference type="SAM" id="MobiDB-lite"/>
    </source>
</evidence>
<name>A0A8D9UGY3_9CAUD</name>